<keyword evidence="3 4" id="KW-0408">Iron</keyword>
<dbReference type="PROSITE" id="PS50255">
    <property type="entry name" value="CYTOCHROME_B5_2"/>
    <property type="match status" value="1"/>
</dbReference>
<feature type="domain" description="Cytochrome b5 heme-binding" evidence="5">
    <location>
        <begin position="42"/>
        <end position="118"/>
    </location>
</feature>
<dbReference type="FunFam" id="3.10.120.10:FF:000001">
    <property type="entry name" value="Cytochrome b5 reductase 4"/>
    <property type="match status" value="1"/>
</dbReference>
<name>T1K3M1_TETUR</name>
<evidence type="ECO:0000256" key="1">
    <source>
        <dbReference type="ARBA" id="ARBA00022617"/>
    </source>
</evidence>
<evidence type="ECO:0000256" key="2">
    <source>
        <dbReference type="ARBA" id="ARBA00022723"/>
    </source>
</evidence>
<dbReference type="Pfam" id="PF00173">
    <property type="entry name" value="Cyt-b5"/>
    <property type="match status" value="1"/>
</dbReference>
<dbReference type="AlphaFoldDB" id="T1K3M1"/>
<keyword evidence="7" id="KW-1185">Reference proteome</keyword>
<dbReference type="EnsemblMetazoa" id="tetur04g09210.1">
    <property type="protein sequence ID" value="tetur04g09210.1"/>
    <property type="gene ID" value="tetur04g09210"/>
</dbReference>
<reference evidence="6" key="2">
    <citation type="submission" date="2015-06" db="UniProtKB">
        <authorList>
            <consortium name="EnsemblMetazoa"/>
        </authorList>
    </citation>
    <scope>IDENTIFICATION</scope>
</reference>
<keyword evidence="1 4" id="KW-0349">Heme</keyword>
<dbReference type="PANTHER" id="PTHR46237">
    <property type="entry name" value="CYTOCHROME B5 REDUCTASE 4 FAMILY MEMBER"/>
    <property type="match status" value="1"/>
</dbReference>
<dbReference type="GO" id="GO:0020037">
    <property type="term" value="F:heme binding"/>
    <property type="evidence" value="ECO:0007669"/>
    <property type="project" value="UniProtKB-UniRule"/>
</dbReference>
<organism evidence="6 7">
    <name type="scientific">Tetranychus urticae</name>
    <name type="common">Two-spotted spider mite</name>
    <dbReference type="NCBI Taxonomy" id="32264"/>
    <lineage>
        <taxon>Eukaryota</taxon>
        <taxon>Metazoa</taxon>
        <taxon>Ecdysozoa</taxon>
        <taxon>Arthropoda</taxon>
        <taxon>Chelicerata</taxon>
        <taxon>Arachnida</taxon>
        <taxon>Acari</taxon>
        <taxon>Acariformes</taxon>
        <taxon>Trombidiformes</taxon>
        <taxon>Prostigmata</taxon>
        <taxon>Eleutherengona</taxon>
        <taxon>Raphignathae</taxon>
        <taxon>Tetranychoidea</taxon>
        <taxon>Tetranychidae</taxon>
        <taxon>Tetranychus</taxon>
    </lineage>
</organism>
<dbReference type="PROSITE" id="PS00191">
    <property type="entry name" value="CYTOCHROME_B5_1"/>
    <property type="match status" value="1"/>
</dbReference>
<dbReference type="eggNOG" id="KOG0536">
    <property type="taxonomic scope" value="Eukaryota"/>
</dbReference>
<evidence type="ECO:0000256" key="3">
    <source>
        <dbReference type="ARBA" id="ARBA00023004"/>
    </source>
</evidence>
<comment type="similarity">
    <text evidence="4">Belongs to the cytochrome b5 family.</text>
</comment>
<evidence type="ECO:0000313" key="6">
    <source>
        <dbReference type="EnsemblMetazoa" id="tetur04g09210.1"/>
    </source>
</evidence>
<keyword evidence="2 4" id="KW-0479">Metal-binding</keyword>
<dbReference type="GO" id="GO:0005737">
    <property type="term" value="C:cytoplasm"/>
    <property type="evidence" value="ECO:0007669"/>
    <property type="project" value="TreeGrafter"/>
</dbReference>
<sequence length="137" mass="15314">MSNDRNSGRSSKRVVLKPGHSLMDWIKLTSQNKDLSGTFGSMPEVTVEELEKHDNYKDCWICLDRKVYNVTPYLEFHPGGADQLVKGAGKDATELFNNVHAWVNYHGMLAKCYVGKLKPGTNAKRAPVDKSTNSKNS</sequence>
<dbReference type="PANTHER" id="PTHR46237:SF1">
    <property type="entry name" value="CYTOCHROME B5 REDUCTASE 4"/>
    <property type="match status" value="1"/>
</dbReference>
<evidence type="ECO:0000313" key="7">
    <source>
        <dbReference type="Proteomes" id="UP000015104"/>
    </source>
</evidence>
<dbReference type="InterPro" id="IPR018506">
    <property type="entry name" value="Cyt_B5_heme-BS"/>
</dbReference>
<dbReference type="InterPro" id="IPR036400">
    <property type="entry name" value="Cyt_B5-like_heme/steroid_sf"/>
</dbReference>
<dbReference type="SUPFAM" id="SSF55856">
    <property type="entry name" value="Cytochrome b5-like heme/steroid binding domain"/>
    <property type="match status" value="1"/>
</dbReference>
<proteinExistence type="inferred from homology"/>
<evidence type="ECO:0000256" key="4">
    <source>
        <dbReference type="RuleBase" id="RU362121"/>
    </source>
</evidence>
<dbReference type="EMBL" id="CAEY01001385">
    <property type="status" value="NOT_ANNOTATED_CDS"/>
    <property type="molecule type" value="Genomic_DNA"/>
</dbReference>
<dbReference type="GO" id="GO:0004128">
    <property type="term" value="F:cytochrome-b5 reductase activity, acting on NAD(P)H"/>
    <property type="evidence" value="ECO:0007669"/>
    <property type="project" value="TreeGrafter"/>
</dbReference>
<dbReference type="InterPro" id="IPR001199">
    <property type="entry name" value="Cyt_B5-like_heme/steroid-bd"/>
</dbReference>
<evidence type="ECO:0000259" key="5">
    <source>
        <dbReference type="PROSITE" id="PS50255"/>
    </source>
</evidence>
<dbReference type="Gene3D" id="3.10.120.10">
    <property type="entry name" value="Cytochrome b5-like heme/steroid binding domain"/>
    <property type="match status" value="1"/>
</dbReference>
<dbReference type="PRINTS" id="PR00363">
    <property type="entry name" value="CYTOCHROMEB5"/>
</dbReference>
<dbReference type="GO" id="GO:0046872">
    <property type="term" value="F:metal ion binding"/>
    <property type="evidence" value="ECO:0007669"/>
    <property type="project" value="UniProtKB-UniRule"/>
</dbReference>
<dbReference type="SMART" id="SM01117">
    <property type="entry name" value="Cyt-b5"/>
    <property type="match status" value="1"/>
</dbReference>
<dbReference type="InterPro" id="IPR051872">
    <property type="entry name" value="Cytochrome_b5/Flavoprotein_Rdt"/>
</dbReference>
<dbReference type="Proteomes" id="UP000015104">
    <property type="component" value="Unassembled WGS sequence"/>
</dbReference>
<dbReference type="HOGENOM" id="CLU_046313_2_3_1"/>
<reference evidence="7" key="1">
    <citation type="submission" date="2011-08" db="EMBL/GenBank/DDBJ databases">
        <authorList>
            <person name="Rombauts S."/>
        </authorList>
    </citation>
    <scope>NUCLEOTIDE SEQUENCE</scope>
    <source>
        <strain evidence="7">London</strain>
    </source>
</reference>
<protein>
    <recommendedName>
        <fullName evidence="5">Cytochrome b5 heme-binding domain-containing protein</fullName>
    </recommendedName>
</protein>
<accession>T1K3M1</accession>
<dbReference type="STRING" id="32264.T1K3M1"/>